<evidence type="ECO:0000313" key="3">
    <source>
        <dbReference type="EMBL" id="ALR87827.1"/>
    </source>
</evidence>
<dbReference type="Proteomes" id="UP000144590">
    <property type="component" value="Segment"/>
</dbReference>
<sequence>MDSALSARLVAPAGGSHSSAASSAQAQARATAGAMPLVVAAGAGVYLRRPTCDVYMHAHRRPPGAEAKGWAAGRILAPATQPSTHCVCVGEKPQGTR</sequence>
<feature type="region of interest" description="Disordered" evidence="1">
    <location>
        <begin position="1"/>
        <end position="27"/>
    </location>
</feature>
<evidence type="ECO:0000313" key="6">
    <source>
        <dbReference type="Proteomes" id="UP000148956"/>
    </source>
</evidence>
<proteinExistence type="predicted"/>
<evidence type="ECO:0000313" key="4">
    <source>
        <dbReference type="EMBL" id="QBI59665.1"/>
    </source>
</evidence>
<reference evidence="3 5" key="2">
    <citation type="journal article" date="2016" name="Genome Announc.">
        <title>Fully Closed Genome Sequences of Five Type Strains of the Genus Cronobacter and One Cronobacter sakazakii Strain.</title>
        <authorList>
            <person name="Moine D."/>
            <person name="Kassam M."/>
            <person name="Baert L."/>
            <person name="Tang Y."/>
            <person name="Barretto C."/>
            <person name="Ngom Bru C."/>
            <person name="Klijn A."/>
            <person name="Descombes P."/>
        </authorList>
    </citation>
    <scope>NUCLEOTIDE SEQUENCE [LARGE SCALE GENOMIC DNA]</scope>
    <source>
        <strain evidence="3">Cooper</strain>
    </source>
</reference>
<gene>
    <name evidence="3" type="primary">UL0.7</name>
</gene>
<evidence type="ECO:0000256" key="1">
    <source>
        <dbReference type="SAM" id="MobiDB-lite"/>
    </source>
</evidence>
<evidence type="ECO:0000313" key="5">
    <source>
        <dbReference type="Proteomes" id="UP000144590"/>
    </source>
</evidence>
<name>A0A0U2T2A9_BHV1</name>
<evidence type="ECO:0000313" key="2">
    <source>
        <dbReference type="EMBL" id="AFV53420.1"/>
    </source>
</evidence>
<dbReference type="Proteomes" id="UP000148956">
    <property type="component" value="Segment"/>
</dbReference>
<dbReference type="EMBL" id="MK552112">
    <property type="protein sequence ID" value="QBI59665.1"/>
    <property type="molecule type" value="Genomic_DNA"/>
</dbReference>
<feature type="compositionally biased region" description="Low complexity" evidence="1">
    <location>
        <begin position="11"/>
        <end position="27"/>
    </location>
</feature>
<reference evidence="4" key="3">
    <citation type="submission" date="2019-02" db="EMBL/GenBank/DDBJ databases">
        <title>Bovine Herpesvirus-1: Genomic Comparison and Differentiation of Field (wild-type) and Vaccine Strains of BoHV-1 recovered from cases of Abortion and Respiratory disease from 1978 to 2014.</title>
        <authorList>
            <person name="d'Offay J.M."/>
            <person name="Fulton R.W."/>
            <person name="Dubovi E.J."/>
            <person name="Eberle R.E."/>
        </authorList>
    </citation>
    <scope>NUCLEOTIDE SEQUENCE</scope>
    <source>
        <strain evidence="4">C36 876-459</strain>
    </source>
</reference>
<reference evidence="2 6" key="1">
    <citation type="journal article" date="2013" name="Arch. Virol.">
        <title>Complete genome sequence of the NVSL BoHV-1.1 Cooper reference strain.</title>
        <authorList>
            <person name="d'Offay J.M."/>
            <person name="Fulton R.W."/>
            <person name="Eberle R."/>
        </authorList>
    </citation>
    <scope>NUCLEOTIDE SEQUENCE [LARGE SCALE GENOMIC DNA]</scope>
    <source>
        <strain evidence="2">NVSL challenge 97-11</strain>
    </source>
</reference>
<keyword evidence="6" id="KW-1185">Reference proteome</keyword>
<dbReference type="EMBL" id="JX898220">
    <property type="protein sequence ID" value="AFV53420.1"/>
    <property type="molecule type" value="Genomic_DNA"/>
</dbReference>
<accession>A0A0U2T2A9</accession>
<protein>
    <submittedName>
        <fullName evidence="3">UL0.7 protein</fullName>
    </submittedName>
</protein>
<organism evidence="3 5">
    <name type="scientific">Bovine herpesvirus 1</name>
    <name type="common">BoHV-1</name>
    <dbReference type="NCBI Taxonomy" id="10320"/>
    <lineage>
        <taxon>Viruses</taxon>
        <taxon>Duplodnaviria</taxon>
        <taxon>Heunggongvirae</taxon>
        <taxon>Peploviricota</taxon>
        <taxon>Herviviricetes</taxon>
        <taxon>Herpesvirales</taxon>
        <taxon>Orthoherpesviridae</taxon>
        <taxon>Alphaherpesvirinae</taxon>
        <taxon>Varicellovirus</taxon>
        <taxon>Varicellovirus bovinealpha1</taxon>
    </lineage>
</organism>
<dbReference type="EMBL" id="KU198480">
    <property type="protein sequence ID" value="ALR87827.1"/>
    <property type="molecule type" value="Genomic_DNA"/>
</dbReference>